<reference evidence="4 5" key="1">
    <citation type="journal article" date="2019" name="Environ. Microbiol.">
        <title>Species interactions and distinct microbial communities in high Arctic permafrost affected cryosols are associated with the CH4 and CO2 gas fluxes.</title>
        <authorList>
            <person name="Altshuler I."/>
            <person name="Hamel J."/>
            <person name="Turney S."/>
            <person name="Magnuson E."/>
            <person name="Levesque R."/>
            <person name="Greer C."/>
            <person name="Whyte L.G."/>
        </authorList>
    </citation>
    <scope>NUCLEOTIDE SEQUENCE [LARGE SCALE GENOMIC DNA]</scope>
    <source>
        <strain evidence="4 5">E6.1</strain>
    </source>
</reference>
<feature type="domain" description="HTH tetR-type" evidence="3">
    <location>
        <begin position="6"/>
        <end position="66"/>
    </location>
</feature>
<dbReference type="SUPFAM" id="SSF46689">
    <property type="entry name" value="Homeodomain-like"/>
    <property type="match status" value="1"/>
</dbReference>
<gene>
    <name evidence="4" type="ORF">EAH76_03235</name>
</gene>
<evidence type="ECO:0000256" key="2">
    <source>
        <dbReference type="PROSITE-ProRule" id="PRU00335"/>
    </source>
</evidence>
<evidence type="ECO:0000256" key="1">
    <source>
        <dbReference type="ARBA" id="ARBA00023125"/>
    </source>
</evidence>
<dbReference type="Proteomes" id="UP000319931">
    <property type="component" value="Unassembled WGS sequence"/>
</dbReference>
<dbReference type="EMBL" id="RCZC01000001">
    <property type="protein sequence ID" value="TPG56560.1"/>
    <property type="molecule type" value="Genomic_DNA"/>
</dbReference>
<dbReference type="GO" id="GO:0003677">
    <property type="term" value="F:DNA binding"/>
    <property type="evidence" value="ECO:0007669"/>
    <property type="project" value="UniProtKB-UniRule"/>
</dbReference>
<dbReference type="InterPro" id="IPR001647">
    <property type="entry name" value="HTH_TetR"/>
</dbReference>
<dbReference type="Gene3D" id="1.10.357.10">
    <property type="entry name" value="Tetracycline Repressor, domain 2"/>
    <property type="match status" value="1"/>
</dbReference>
<accession>A0A502G576</accession>
<protein>
    <submittedName>
        <fullName evidence="4">TetR/AcrR family transcriptional regulator</fullName>
    </submittedName>
</protein>
<organism evidence="4 5">
    <name type="scientific">Sphingomonas glacialis</name>
    <dbReference type="NCBI Taxonomy" id="658225"/>
    <lineage>
        <taxon>Bacteria</taxon>
        <taxon>Pseudomonadati</taxon>
        <taxon>Pseudomonadota</taxon>
        <taxon>Alphaproteobacteria</taxon>
        <taxon>Sphingomonadales</taxon>
        <taxon>Sphingomonadaceae</taxon>
        <taxon>Sphingomonas</taxon>
    </lineage>
</organism>
<dbReference type="InterPro" id="IPR050109">
    <property type="entry name" value="HTH-type_TetR-like_transc_reg"/>
</dbReference>
<keyword evidence="5" id="KW-1185">Reference proteome</keyword>
<dbReference type="RefSeq" id="WP_140848031.1">
    <property type="nucleotide sequence ID" value="NZ_RCZC01000001.1"/>
</dbReference>
<keyword evidence="1 2" id="KW-0238">DNA-binding</keyword>
<evidence type="ECO:0000259" key="3">
    <source>
        <dbReference type="PROSITE" id="PS50977"/>
    </source>
</evidence>
<dbReference type="PANTHER" id="PTHR30328:SF54">
    <property type="entry name" value="HTH-TYPE TRANSCRIPTIONAL REPRESSOR SCO4008"/>
    <property type="match status" value="1"/>
</dbReference>
<proteinExistence type="predicted"/>
<dbReference type="InterPro" id="IPR009057">
    <property type="entry name" value="Homeodomain-like_sf"/>
</dbReference>
<dbReference type="PANTHER" id="PTHR30328">
    <property type="entry name" value="TRANSCRIPTIONAL REPRESSOR"/>
    <property type="match status" value="1"/>
</dbReference>
<dbReference type="PROSITE" id="PS50977">
    <property type="entry name" value="HTH_TETR_2"/>
    <property type="match status" value="1"/>
</dbReference>
<name>A0A502G576_9SPHN</name>
<dbReference type="OrthoDB" id="2356263at2"/>
<comment type="caution">
    <text evidence="4">The sequence shown here is derived from an EMBL/GenBank/DDBJ whole genome shotgun (WGS) entry which is preliminary data.</text>
</comment>
<feature type="DNA-binding region" description="H-T-H motif" evidence="2">
    <location>
        <begin position="29"/>
        <end position="48"/>
    </location>
</feature>
<evidence type="ECO:0000313" key="4">
    <source>
        <dbReference type="EMBL" id="TPG56560.1"/>
    </source>
</evidence>
<evidence type="ECO:0000313" key="5">
    <source>
        <dbReference type="Proteomes" id="UP000319931"/>
    </source>
</evidence>
<dbReference type="AlphaFoldDB" id="A0A502G576"/>
<dbReference type="Pfam" id="PF00440">
    <property type="entry name" value="TetR_N"/>
    <property type="match status" value="1"/>
</dbReference>
<sequence length="99" mass="10662">MVSKRSADQARVIAVATAHFSDKGFAAARMDEIAAATATSKRKIYYIFGGKEGLYRAVLTEAYRGIRSAELRAGLEDLPPLPLPHLALGTPCLPDDDSK</sequence>